<feature type="transmembrane region" description="Helical" evidence="8">
    <location>
        <begin position="16"/>
        <end position="35"/>
    </location>
</feature>
<dbReference type="Proteomes" id="UP000198694">
    <property type="component" value="Unassembled WGS sequence"/>
</dbReference>
<dbReference type="GO" id="GO:0005886">
    <property type="term" value="C:plasma membrane"/>
    <property type="evidence" value="ECO:0007669"/>
    <property type="project" value="UniProtKB-SubCell"/>
</dbReference>
<dbReference type="InterPro" id="IPR013833">
    <property type="entry name" value="Cyt_c_oxidase_su3_a-hlx"/>
</dbReference>
<dbReference type="InterPro" id="IPR024791">
    <property type="entry name" value="Cyt_c/ubiquinol_Oxase_su3"/>
</dbReference>
<dbReference type="AlphaFoldDB" id="A0A1G8ZQ45"/>
<feature type="transmembrane region" description="Helical" evidence="8">
    <location>
        <begin position="121"/>
        <end position="145"/>
    </location>
</feature>
<dbReference type="GO" id="GO:0019646">
    <property type="term" value="P:aerobic electron transport chain"/>
    <property type="evidence" value="ECO:0007669"/>
    <property type="project" value="InterPro"/>
</dbReference>
<evidence type="ECO:0000256" key="7">
    <source>
        <dbReference type="RuleBase" id="RU003376"/>
    </source>
</evidence>
<dbReference type="PANTHER" id="PTHR11403:SF2">
    <property type="entry name" value="CYTOCHROME BO(3) UBIQUINOL OXIDASE SUBUNIT 3"/>
    <property type="match status" value="1"/>
</dbReference>
<comment type="similarity">
    <text evidence="2 7">Belongs to the cytochrome c oxidase subunit 3 family.</text>
</comment>
<evidence type="ECO:0000256" key="1">
    <source>
        <dbReference type="ARBA" id="ARBA00004651"/>
    </source>
</evidence>
<evidence type="ECO:0000259" key="9">
    <source>
        <dbReference type="PROSITE" id="PS50253"/>
    </source>
</evidence>
<gene>
    <name evidence="10" type="ORF">SAMN05216243_2118</name>
</gene>
<name>A0A1G8ZQ45_9BACI</name>
<dbReference type="STRING" id="407036.SAMN05216243_2118"/>
<evidence type="ECO:0000256" key="8">
    <source>
        <dbReference type="SAM" id="Phobius"/>
    </source>
</evidence>
<keyword evidence="11" id="KW-1185">Reference proteome</keyword>
<evidence type="ECO:0000256" key="2">
    <source>
        <dbReference type="ARBA" id="ARBA00010581"/>
    </source>
</evidence>
<dbReference type="SUPFAM" id="SSF81452">
    <property type="entry name" value="Cytochrome c oxidase subunit III-like"/>
    <property type="match status" value="1"/>
</dbReference>
<dbReference type="RefSeq" id="WP_093213830.1">
    <property type="nucleotide sequence ID" value="NZ_FNFL01000003.1"/>
</dbReference>
<keyword evidence="5 8" id="KW-1133">Transmembrane helix</keyword>
<feature type="transmembrane region" description="Helical" evidence="8">
    <location>
        <begin position="166"/>
        <end position="188"/>
    </location>
</feature>
<evidence type="ECO:0000256" key="6">
    <source>
        <dbReference type="ARBA" id="ARBA00023136"/>
    </source>
</evidence>
<dbReference type="OrthoDB" id="2691381at2"/>
<evidence type="ECO:0000256" key="3">
    <source>
        <dbReference type="ARBA" id="ARBA00022475"/>
    </source>
</evidence>
<organism evidence="10 11">
    <name type="scientific">Sediminibacillus albus</name>
    <dbReference type="NCBI Taxonomy" id="407036"/>
    <lineage>
        <taxon>Bacteria</taxon>
        <taxon>Bacillati</taxon>
        <taxon>Bacillota</taxon>
        <taxon>Bacilli</taxon>
        <taxon>Bacillales</taxon>
        <taxon>Bacillaceae</taxon>
        <taxon>Sediminibacillus</taxon>
    </lineage>
</organism>
<dbReference type="InterPro" id="IPR000298">
    <property type="entry name" value="Cyt_c_oxidase-like_su3"/>
</dbReference>
<evidence type="ECO:0000256" key="4">
    <source>
        <dbReference type="ARBA" id="ARBA00022692"/>
    </source>
</evidence>
<keyword evidence="6 8" id="KW-0472">Membrane</keyword>
<feature type="transmembrane region" description="Helical" evidence="8">
    <location>
        <begin position="55"/>
        <end position="72"/>
    </location>
</feature>
<comment type="subcellular location">
    <subcellularLocation>
        <location evidence="1 7">Cell membrane</location>
        <topology evidence="1 7">Multi-pass membrane protein</topology>
    </subcellularLocation>
</comment>
<sequence length="190" mass="21601">MSNHADALFADKQIGFFIYLMVEGVMFGTLFATYFVFTPAATGPAPGEVYDTQSVILASACLLTSSGTLMIAEKGLANHNWRRIWTGLGVTFLLGTAFLVIEVQEFYFYVQDGYTLTSSNFLSAFFVLVGLHASHVLFGLLWMVVLACQSFRSLPYQLFKEKHKIFIYYWHFVDLIWILILVLVYAPFLW</sequence>
<keyword evidence="3" id="KW-1003">Cell membrane</keyword>
<proteinExistence type="inferred from homology"/>
<dbReference type="Pfam" id="PF00510">
    <property type="entry name" value="COX3"/>
    <property type="match status" value="1"/>
</dbReference>
<keyword evidence="4 7" id="KW-0812">Transmembrane</keyword>
<evidence type="ECO:0000313" key="11">
    <source>
        <dbReference type="Proteomes" id="UP000198694"/>
    </source>
</evidence>
<dbReference type="EMBL" id="FNFL01000003">
    <property type="protein sequence ID" value="SDK16465.1"/>
    <property type="molecule type" value="Genomic_DNA"/>
</dbReference>
<reference evidence="10 11" key="1">
    <citation type="submission" date="2016-10" db="EMBL/GenBank/DDBJ databases">
        <authorList>
            <person name="de Groot N.N."/>
        </authorList>
    </citation>
    <scope>NUCLEOTIDE SEQUENCE [LARGE SCALE GENOMIC DNA]</scope>
    <source>
        <strain evidence="10 11">CGMCC 1.6502</strain>
    </source>
</reference>
<feature type="domain" description="Heme-copper oxidase subunit III family profile" evidence="9">
    <location>
        <begin position="1"/>
        <end position="189"/>
    </location>
</feature>
<dbReference type="Gene3D" id="1.20.120.80">
    <property type="entry name" value="Cytochrome c oxidase, subunit III, four-helix bundle"/>
    <property type="match status" value="1"/>
</dbReference>
<dbReference type="InterPro" id="IPR035973">
    <property type="entry name" value="Cyt_c_oxidase_su3-like_sf"/>
</dbReference>
<accession>A0A1G8ZQ45</accession>
<evidence type="ECO:0000313" key="10">
    <source>
        <dbReference type="EMBL" id="SDK16465.1"/>
    </source>
</evidence>
<dbReference type="PROSITE" id="PS50253">
    <property type="entry name" value="COX3"/>
    <property type="match status" value="1"/>
</dbReference>
<dbReference type="PANTHER" id="PTHR11403">
    <property type="entry name" value="CYTOCHROME C OXIDASE SUBUNIT III"/>
    <property type="match status" value="1"/>
</dbReference>
<protein>
    <submittedName>
        <fullName evidence="10">Cytochrome c oxidase subunit 3</fullName>
    </submittedName>
</protein>
<dbReference type="GO" id="GO:0004129">
    <property type="term" value="F:cytochrome-c oxidase activity"/>
    <property type="evidence" value="ECO:0007669"/>
    <property type="project" value="InterPro"/>
</dbReference>
<evidence type="ECO:0000256" key="5">
    <source>
        <dbReference type="ARBA" id="ARBA00022989"/>
    </source>
</evidence>
<feature type="transmembrane region" description="Helical" evidence="8">
    <location>
        <begin position="84"/>
        <end position="101"/>
    </location>
</feature>